<protein>
    <recommendedName>
        <fullName evidence="10">Sensory/regulatory protein RpfC</fullName>
        <ecNumber evidence="2">2.7.13.3</ecNumber>
    </recommendedName>
</protein>
<proteinExistence type="predicted"/>
<feature type="domain" description="Response regulatory" evidence="15">
    <location>
        <begin position="601"/>
        <end position="720"/>
    </location>
</feature>
<dbReference type="PRINTS" id="PR00344">
    <property type="entry name" value="BCTRLSENSOR"/>
</dbReference>
<dbReference type="PANTHER" id="PTHR45339:SF1">
    <property type="entry name" value="HYBRID SIGNAL TRANSDUCTION HISTIDINE KINASE J"/>
    <property type="match status" value="1"/>
</dbReference>
<evidence type="ECO:0000256" key="6">
    <source>
        <dbReference type="ARBA" id="ARBA00022777"/>
    </source>
</evidence>
<feature type="domain" description="Histidine kinase" evidence="14">
    <location>
        <begin position="222"/>
        <end position="444"/>
    </location>
</feature>
<feature type="modified residue" description="4-aspartylphosphate" evidence="11">
    <location>
        <position position="507"/>
    </location>
</feature>
<dbReference type="Gene3D" id="1.10.287.130">
    <property type="match status" value="1"/>
</dbReference>
<comment type="catalytic activity">
    <reaction evidence="1">
        <text>ATP + protein L-histidine = ADP + protein N-phospho-L-histidine.</text>
        <dbReference type="EC" id="2.7.13.3"/>
    </reaction>
</comment>
<dbReference type="InterPro" id="IPR003594">
    <property type="entry name" value="HATPase_dom"/>
</dbReference>
<reference evidence="16 17" key="1">
    <citation type="submission" date="2016-10" db="EMBL/GenBank/DDBJ databases">
        <authorList>
            <person name="de Groot N.N."/>
        </authorList>
    </citation>
    <scope>NUCLEOTIDE SEQUENCE [LARGE SCALE GENOMIC DNA]</scope>
    <source>
        <strain evidence="16 17">DSM 29619</strain>
    </source>
</reference>
<keyword evidence="8" id="KW-0902">Two-component regulatory system</keyword>
<dbReference type="Pfam" id="PF00072">
    <property type="entry name" value="Response_reg"/>
    <property type="match status" value="2"/>
</dbReference>
<dbReference type="AlphaFoldDB" id="A0A1I1NSI0"/>
<name>A0A1I1NSI0_9RHOB</name>
<evidence type="ECO:0000256" key="10">
    <source>
        <dbReference type="ARBA" id="ARBA00068150"/>
    </source>
</evidence>
<keyword evidence="5" id="KW-0547">Nucleotide-binding</keyword>
<dbReference type="InterPro" id="IPR011006">
    <property type="entry name" value="CheY-like_superfamily"/>
</dbReference>
<keyword evidence="17" id="KW-1185">Reference proteome</keyword>
<dbReference type="OrthoDB" id="9801651at2"/>
<dbReference type="EC" id="2.7.13.3" evidence="2"/>
<evidence type="ECO:0000256" key="5">
    <source>
        <dbReference type="ARBA" id="ARBA00022741"/>
    </source>
</evidence>
<evidence type="ECO:0000256" key="3">
    <source>
        <dbReference type="ARBA" id="ARBA00022553"/>
    </source>
</evidence>
<evidence type="ECO:0000256" key="1">
    <source>
        <dbReference type="ARBA" id="ARBA00000085"/>
    </source>
</evidence>
<sequence>MSLATKLTEERRARLAAERLLEQKQAELHAANRKLGRHARALSEEIVETRAEVANVRDENQRVRLDLSEANQKIEIAERRLWHSIRAIRDGFAFFNADGEMIAANDAWLDVFDGLEEIAPGVSYVRMLQLATEEGIVDIGDTPPAIWRRQMMDRWESAGSDPITLRLWNGVFIKLVDQRGRDGDIVCLALNITDTVRHERVLRRARQKAEAANRAKSAFLANMSHEIRTPMNGVVGMTELLCDTDLNEEQRLYVDTIRNSGEALLVIINDVLDYSKIEAEKLQLHPEPFDLERCIHEVVMLLQPAARDKGLELVVDYDLFMPTTFVGDPGRLRQVLTNLIGNAVKFTLEGHVLVRCVGLPEGEEYRVHVTVEDTGIGIASDKKDLIFGEFRQIDDDRNRKFEGTGLGLAISQSLIGLMGGEIWLDSEVGVGSSFGFKVTLPVSGAVPQDAPVLKREFRRVLVVDDLEINRIILARQVEALGATPVVASSGGEALRLLDDGIDLVITDHNMPAMDGMELAEAIRDGQAGGGQAGGGRNVPILMLTSSTASTETDPARRHLAGVLQRPTPRHELFRMLADLAPPAVTPPPPTLVEEHGKSPAVVLAAEDNATNRLVLSKMLRGAPITLHFAEDGAEAVQKWQQLQPDLVFMDISMPGMDGTEATRLIRQQEQDLGLPRTPIIAVTAHVTEDGETDMRRDGMDGFIAKPMRRAAVLAAVADHTPAGRGGCAARTVQARDGPPAEAAAG</sequence>
<dbReference type="FunFam" id="1.10.287.130:FF:000002">
    <property type="entry name" value="Two-component osmosensing histidine kinase"/>
    <property type="match status" value="1"/>
</dbReference>
<dbReference type="SMART" id="SM00387">
    <property type="entry name" value="HATPase_c"/>
    <property type="match status" value="1"/>
</dbReference>
<dbReference type="SMART" id="SM00448">
    <property type="entry name" value="REC"/>
    <property type="match status" value="2"/>
</dbReference>
<dbReference type="SUPFAM" id="SSF47384">
    <property type="entry name" value="Homodimeric domain of signal transducing histidine kinase"/>
    <property type="match status" value="1"/>
</dbReference>
<dbReference type="InterPro" id="IPR036890">
    <property type="entry name" value="HATPase_C_sf"/>
</dbReference>
<dbReference type="RefSeq" id="WP_093446023.1">
    <property type="nucleotide sequence ID" value="NZ_FNZG01000001.1"/>
</dbReference>
<dbReference type="GO" id="GO:0000155">
    <property type="term" value="F:phosphorelay sensor kinase activity"/>
    <property type="evidence" value="ECO:0007669"/>
    <property type="project" value="InterPro"/>
</dbReference>
<keyword evidence="12" id="KW-0175">Coiled coil</keyword>
<dbReference type="SUPFAM" id="SSF55874">
    <property type="entry name" value="ATPase domain of HSP90 chaperone/DNA topoisomerase II/histidine kinase"/>
    <property type="match status" value="1"/>
</dbReference>
<organism evidence="16 17">
    <name type="scientific">Pseudooceanicola nitratireducens</name>
    <dbReference type="NCBI Taxonomy" id="517719"/>
    <lineage>
        <taxon>Bacteria</taxon>
        <taxon>Pseudomonadati</taxon>
        <taxon>Pseudomonadota</taxon>
        <taxon>Alphaproteobacteria</taxon>
        <taxon>Rhodobacterales</taxon>
        <taxon>Paracoccaceae</taxon>
        <taxon>Pseudooceanicola</taxon>
    </lineage>
</organism>
<evidence type="ECO:0000313" key="16">
    <source>
        <dbReference type="EMBL" id="SFD00624.1"/>
    </source>
</evidence>
<evidence type="ECO:0000256" key="12">
    <source>
        <dbReference type="SAM" id="Coils"/>
    </source>
</evidence>
<dbReference type="PROSITE" id="PS50109">
    <property type="entry name" value="HIS_KIN"/>
    <property type="match status" value="1"/>
</dbReference>
<gene>
    <name evidence="16" type="ORF">SAMN05421762_3131</name>
</gene>
<evidence type="ECO:0000256" key="8">
    <source>
        <dbReference type="ARBA" id="ARBA00023012"/>
    </source>
</evidence>
<accession>A0A1I1NSI0</accession>
<dbReference type="CDD" id="cd16922">
    <property type="entry name" value="HATPase_EvgS-ArcB-TorS-like"/>
    <property type="match status" value="1"/>
</dbReference>
<dbReference type="InterPro" id="IPR004358">
    <property type="entry name" value="Sig_transdc_His_kin-like_C"/>
</dbReference>
<dbReference type="CDD" id="cd00082">
    <property type="entry name" value="HisKA"/>
    <property type="match status" value="1"/>
</dbReference>
<feature type="domain" description="Response regulatory" evidence="15">
    <location>
        <begin position="459"/>
        <end position="580"/>
    </location>
</feature>
<dbReference type="PANTHER" id="PTHR45339">
    <property type="entry name" value="HYBRID SIGNAL TRANSDUCTION HISTIDINE KINASE J"/>
    <property type="match status" value="1"/>
</dbReference>
<dbReference type="STRING" id="517719.SAMN05421762_3131"/>
<dbReference type="InterPro" id="IPR005467">
    <property type="entry name" value="His_kinase_dom"/>
</dbReference>
<dbReference type="Gene3D" id="3.30.565.10">
    <property type="entry name" value="Histidine kinase-like ATPase, C-terminal domain"/>
    <property type="match status" value="1"/>
</dbReference>
<dbReference type="EMBL" id="FOLX01000001">
    <property type="protein sequence ID" value="SFD00624.1"/>
    <property type="molecule type" value="Genomic_DNA"/>
</dbReference>
<keyword evidence="6" id="KW-0418">Kinase</keyword>
<dbReference type="FunFam" id="3.30.565.10:FF:000010">
    <property type="entry name" value="Sensor histidine kinase RcsC"/>
    <property type="match status" value="1"/>
</dbReference>
<evidence type="ECO:0000256" key="2">
    <source>
        <dbReference type="ARBA" id="ARBA00012438"/>
    </source>
</evidence>
<dbReference type="GO" id="GO:0005524">
    <property type="term" value="F:ATP binding"/>
    <property type="evidence" value="ECO:0007669"/>
    <property type="project" value="UniProtKB-KW"/>
</dbReference>
<dbReference type="SUPFAM" id="SSF52172">
    <property type="entry name" value="CheY-like"/>
    <property type="match status" value="2"/>
</dbReference>
<evidence type="ECO:0000313" key="17">
    <source>
        <dbReference type="Proteomes" id="UP000231644"/>
    </source>
</evidence>
<dbReference type="InterPro" id="IPR003661">
    <property type="entry name" value="HisK_dim/P_dom"/>
</dbReference>
<dbReference type="Pfam" id="PF02518">
    <property type="entry name" value="HATPase_c"/>
    <property type="match status" value="1"/>
</dbReference>
<dbReference type="InterPro" id="IPR036097">
    <property type="entry name" value="HisK_dim/P_sf"/>
</dbReference>
<dbReference type="CDD" id="cd17546">
    <property type="entry name" value="REC_hyHK_CKI1_RcsC-like"/>
    <property type="match status" value="2"/>
</dbReference>
<keyword evidence="4" id="KW-0808">Transferase</keyword>
<feature type="coiled-coil region" evidence="12">
    <location>
        <begin position="7"/>
        <end position="80"/>
    </location>
</feature>
<comment type="subunit">
    <text evidence="9">At low DSF concentrations, interacts with RpfF.</text>
</comment>
<evidence type="ECO:0000256" key="13">
    <source>
        <dbReference type="SAM" id="MobiDB-lite"/>
    </source>
</evidence>
<evidence type="ECO:0000256" key="11">
    <source>
        <dbReference type="PROSITE-ProRule" id="PRU00169"/>
    </source>
</evidence>
<feature type="modified residue" description="4-aspartylphosphate" evidence="11">
    <location>
        <position position="650"/>
    </location>
</feature>
<dbReference type="InterPro" id="IPR001789">
    <property type="entry name" value="Sig_transdc_resp-reg_receiver"/>
</dbReference>
<evidence type="ECO:0000259" key="15">
    <source>
        <dbReference type="PROSITE" id="PS50110"/>
    </source>
</evidence>
<dbReference type="SMART" id="SM00388">
    <property type="entry name" value="HisKA"/>
    <property type="match status" value="1"/>
</dbReference>
<evidence type="ECO:0000259" key="14">
    <source>
        <dbReference type="PROSITE" id="PS50109"/>
    </source>
</evidence>
<evidence type="ECO:0000256" key="4">
    <source>
        <dbReference type="ARBA" id="ARBA00022679"/>
    </source>
</evidence>
<evidence type="ECO:0000256" key="7">
    <source>
        <dbReference type="ARBA" id="ARBA00022840"/>
    </source>
</evidence>
<dbReference type="PROSITE" id="PS50110">
    <property type="entry name" value="RESPONSE_REGULATORY"/>
    <property type="match status" value="2"/>
</dbReference>
<dbReference type="Gene3D" id="3.40.50.2300">
    <property type="match status" value="2"/>
</dbReference>
<evidence type="ECO:0000256" key="9">
    <source>
        <dbReference type="ARBA" id="ARBA00064003"/>
    </source>
</evidence>
<keyword evidence="3 11" id="KW-0597">Phosphoprotein</keyword>
<keyword evidence="7" id="KW-0067">ATP-binding</keyword>
<dbReference type="Proteomes" id="UP000231644">
    <property type="component" value="Unassembled WGS sequence"/>
</dbReference>
<feature type="region of interest" description="Disordered" evidence="13">
    <location>
        <begin position="721"/>
        <end position="745"/>
    </location>
</feature>
<dbReference type="Pfam" id="PF00512">
    <property type="entry name" value="HisKA"/>
    <property type="match status" value="1"/>
</dbReference>